<dbReference type="GO" id="GO:0005739">
    <property type="term" value="C:mitochondrion"/>
    <property type="evidence" value="ECO:0007669"/>
    <property type="project" value="TreeGrafter"/>
</dbReference>
<evidence type="ECO:0000313" key="4">
    <source>
        <dbReference type="EMBL" id="OIV99239.1"/>
    </source>
</evidence>
<name>A0A1J7GFL9_LUPAN</name>
<dbReference type="EMBL" id="CM007373">
    <property type="protein sequence ID" value="OIV99239.1"/>
    <property type="molecule type" value="Genomic_DNA"/>
</dbReference>
<dbReference type="Gramene" id="OIV99239">
    <property type="protein sequence ID" value="OIV99239"/>
    <property type="gene ID" value="TanjilG_06544"/>
</dbReference>
<dbReference type="Gene3D" id="1.25.40.10">
    <property type="entry name" value="Tetratricopeptide repeat domain"/>
    <property type="match status" value="3"/>
</dbReference>
<gene>
    <name evidence="4" type="ORF">TanjilG_06544</name>
</gene>
<dbReference type="OrthoDB" id="1890565at2759"/>
<protein>
    <recommendedName>
        <fullName evidence="6">Pentacotripeptide-repeat region of PRORP domain-containing protein</fullName>
    </recommendedName>
</protein>
<keyword evidence="2" id="KW-0677">Repeat</keyword>
<dbReference type="InterPro" id="IPR011990">
    <property type="entry name" value="TPR-like_helical_dom_sf"/>
</dbReference>
<dbReference type="SUPFAM" id="SSF48452">
    <property type="entry name" value="TPR-like"/>
    <property type="match status" value="1"/>
</dbReference>
<dbReference type="KEGG" id="lang:109363167"/>
<reference evidence="4 5" key="1">
    <citation type="journal article" date="2017" name="Plant Biotechnol. J.">
        <title>A comprehensive draft genome sequence for lupin (Lupinus angustifolius), an emerging health food: insights into plant-microbe interactions and legume evolution.</title>
        <authorList>
            <person name="Hane J.K."/>
            <person name="Ming Y."/>
            <person name="Kamphuis L.G."/>
            <person name="Nelson M.N."/>
            <person name="Garg G."/>
            <person name="Atkins C.A."/>
            <person name="Bayer P.E."/>
            <person name="Bravo A."/>
            <person name="Bringans S."/>
            <person name="Cannon S."/>
            <person name="Edwards D."/>
            <person name="Foley R."/>
            <person name="Gao L.L."/>
            <person name="Harrison M.J."/>
            <person name="Huang W."/>
            <person name="Hurgobin B."/>
            <person name="Li S."/>
            <person name="Liu C.W."/>
            <person name="McGrath A."/>
            <person name="Morahan G."/>
            <person name="Murray J."/>
            <person name="Weller J."/>
            <person name="Jian J."/>
            <person name="Singh K.B."/>
        </authorList>
    </citation>
    <scope>NUCLEOTIDE SEQUENCE [LARGE SCALE GENOMIC DNA]</scope>
    <source>
        <strain evidence="5">cv. Tanjil</strain>
        <tissue evidence="4">Whole plant</tissue>
    </source>
</reference>
<comment type="similarity">
    <text evidence="1">Belongs to the PPR family. P subfamily.</text>
</comment>
<dbReference type="GO" id="GO:0003729">
    <property type="term" value="F:mRNA binding"/>
    <property type="evidence" value="ECO:0007669"/>
    <property type="project" value="UniProtKB-ARBA"/>
</dbReference>
<dbReference type="InterPro" id="IPR002885">
    <property type="entry name" value="PPR_rpt"/>
</dbReference>
<dbReference type="NCBIfam" id="TIGR00756">
    <property type="entry name" value="PPR"/>
    <property type="match status" value="3"/>
</dbReference>
<organism evidence="4 5">
    <name type="scientific">Lupinus angustifolius</name>
    <name type="common">Narrow-leaved blue lupine</name>
    <dbReference type="NCBI Taxonomy" id="3871"/>
    <lineage>
        <taxon>Eukaryota</taxon>
        <taxon>Viridiplantae</taxon>
        <taxon>Streptophyta</taxon>
        <taxon>Embryophyta</taxon>
        <taxon>Tracheophyta</taxon>
        <taxon>Spermatophyta</taxon>
        <taxon>Magnoliopsida</taxon>
        <taxon>eudicotyledons</taxon>
        <taxon>Gunneridae</taxon>
        <taxon>Pentapetalae</taxon>
        <taxon>rosids</taxon>
        <taxon>fabids</taxon>
        <taxon>Fabales</taxon>
        <taxon>Fabaceae</taxon>
        <taxon>Papilionoideae</taxon>
        <taxon>50 kb inversion clade</taxon>
        <taxon>genistoids sensu lato</taxon>
        <taxon>core genistoids</taxon>
        <taxon>Genisteae</taxon>
        <taxon>Lupinus</taxon>
    </lineage>
</organism>
<keyword evidence="5" id="KW-1185">Reference proteome</keyword>
<dbReference type="AlphaFoldDB" id="A0A1J7GFL9"/>
<feature type="repeat" description="PPR" evidence="3">
    <location>
        <begin position="342"/>
        <end position="376"/>
    </location>
</feature>
<accession>A0A1J7GFL9</accession>
<dbReference type="Pfam" id="PF01535">
    <property type="entry name" value="PPR"/>
    <property type="match status" value="4"/>
</dbReference>
<dbReference type="PANTHER" id="PTHR45717:SF10">
    <property type="entry name" value="OS10G0501000 PROTEIN"/>
    <property type="match status" value="1"/>
</dbReference>
<evidence type="ECO:0000313" key="5">
    <source>
        <dbReference type="Proteomes" id="UP000188354"/>
    </source>
</evidence>
<proteinExistence type="inferred from homology"/>
<dbReference type="PROSITE" id="PS51375">
    <property type="entry name" value="PPR"/>
    <property type="match status" value="1"/>
</dbReference>
<dbReference type="OMA" id="TMYANLA"/>
<evidence type="ECO:0000256" key="3">
    <source>
        <dbReference type="PROSITE-ProRule" id="PRU00708"/>
    </source>
</evidence>
<dbReference type="PANTHER" id="PTHR45717">
    <property type="entry name" value="OS12G0527900 PROTEIN"/>
    <property type="match status" value="1"/>
</dbReference>
<dbReference type="Proteomes" id="UP000188354">
    <property type="component" value="Chromosome LG13"/>
</dbReference>
<evidence type="ECO:0000256" key="1">
    <source>
        <dbReference type="ARBA" id="ARBA00007626"/>
    </source>
</evidence>
<evidence type="ECO:0008006" key="6">
    <source>
        <dbReference type="Google" id="ProtNLM"/>
    </source>
</evidence>
<sequence length="502" mass="57498">MMKLLRSKWNLYTTTLRVYTSSAASPQSDSLFLRISRAGDPNISTTLILNQWVQEGRDVIHSELQFFIKQLRSYRRFNHALQVSEWMSSERNLHLLSGDIAIRLDLIAKVHGQDEAEKYFDSISDASRDFKVYGALLNCYAQHKSVEKAEAIMQKIKENASKQATDLVVSYNVMLRLYARVGDHEKYDNLKQEMISKNIYDIFTLRNWLNSYVTAKDINGMEKLLMQMEADPVITLDWLTYSIAANCYIKAGQFYKSDAMLKKSEQLVNGKMRRNAYESLLTMYAVIGQKDDVYRVWNKCKNLNHSRNSSYVCMLSALAKLNDIDGAEKILEEWESGNTCFDIRIPNVMISAYCKNGLMEKAEAYIERLLKGGNELNGSTWDRLAHGYCNCNDIDNAVPTLKKAILAGPPGWKPYLSTLAACIDHVKEKGDLDLAMEILTIMERGHFSVATYDKLLSYVRGEIPETKAFDLMKEDYYLKADEVPDGEKQHEMLQGRGQQLKQ</sequence>
<evidence type="ECO:0000256" key="2">
    <source>
        <dbReference type="ARBA" id="ARBA00022737"/>
    </source>
</evidence>